<evidence type="ECO:0000259" key="11">
    <source>
        <dbReference type="Pfam" id="PF00438"/>
    </source>
</evidence>
<dbReference type="PIRSF" id="PIRSF000497">
    <property type="entry name" value="MAT"/>
    <property type="match status" value="1"/>
</dbReference>
<dbReference type="AlphaFoldDB" id="A0A501PEM0"/>
<evidence type="ECO:0000313" key="15">
    <source>
        <dbReference type="Proteomes" id="UP000319148"/>
    </source>
</evidence>
<feature type="domain" description="S-adenosylmethionine synthetase central" evidence="12">
    <location>
        <begin position="119"/>
        <end position="236"/>
    </location>
</feature>
<keyword evidence="7" id="KW-0630">Potassium</keyword>
<dbReference type="NCBIfam" id="TIGR01034">
    <property type="entry name" value="metK"/>
    <property type="match status" value="1"/>
</dbReference>
<dbReference type="PANTHER" id="PTHR11964">
    <property type="entry name" value="S-ADENOSYLMETHIONINE SYNTHETASE"/>
    <property type="match status" value="1"/>
</dbReference>
<keyword evidence="15" id="KW-1185">Reference proteome</keyword>
<sequence length="394" mass="43399">MSSDFIFISESVTRGHPDKMCDQISDAIVDAYLTGDHHSSVIAECAAAKGIIFLAVRCQSDALVDLPSVSREIIADAGYRSSSFNARDCTFMTTMTEAPARVEAEDENRLDASGISAIKARQHVTLFGYACNQTPTLMPVPVWLAHQLVRKMDAVREKDRKSFLSPDGQSQVAVEYRDRRPVNITEISLVTGMDHDHAVEDKMLEDFLQEEVITPILSDCEFRDGKAPRIIINPGGLPSSGGPMSHAGLTGRKTGSDTYGEFSRHSGSALSGKDPTRIDRIGAYVARYAAKNIVTAGLADECEVQLSYGIGRAEPLSLEIDTFGSAKIPEEEIEKRLLAHVDFRPAAIVARFDLRRLPALHDGRFYVKLARYGHMGREDLEVPWEQTDLANSLR</sequence>
<proteinExistence type="inferred from homology"/>
<dbReference type="InterPro" id="IPR022628">
    <property type="entry name" value="S-AdoMet_synt_N"/>
</dbReference>
<dbReference type="Pfam" id="PF00438">
    <property type="entry name" value="S-AdoMet_synt_N"/>
    <property type="match status" value="1"/>
</dbReference>
<feature type="domain" description="S-adenosylmethionine synthetase N-terminal" evidence="11">
    <location>
        <begin position="5"/>
        <end position="97"/>
    </location>
</feature>
<dbReference type="GO" id="GO:0006556">
    <property type="term" value="P:S-adenosylmethionine biosynthetic process"/>
    <property type="evidence" value="ECO:0007669"/>
    <property type="project" value="UniProtKB-UniRule"/>
</dbReference>
<dbReference type="InterPro" id="IPR022629">
    <property type="entry name" value="S-AdoMet_synt_central"/>
</dbReference>
<dbReference type="EMBL" id="VFIY01000017">
    <property type="protein sequence ID" value="TPD58889.1"/>
    <property type="molecule type" value="Genomic_DNA"/>
</dbReference>
<evidence type="ECO:0000256" key="8">
    <source>
        <dbReference type="NCBIfam" id="TIGR01034"/>
    </source>
</evidence>
<dbReference type="Gene3D" id="3.30.300.10">
    <property type="match status" value="3"/>
</dbReference>
<dbReference type="RefSeq" id="WP_139941559.1">
    <property type="nucleotide sequence ID" value="NZ_JBHSYP010000004.1"/>
</dbReference>
<evidence type="ECO:0000256" key="9">
    <source>
        <dbReference type="RuleBase" id="RU004462"/>
    </source>
</evidence>
<evidence type="ECO:0000256" key="4">
    <source>
        <dbReference type="ARBA" id="ARBA00022741"/>
    </source>
</evidence>
<dbReference type="InterPro" id="IPR002133">
    <property type="entry name" value="S-AdoMet_synthetase"/>
</dbReference>
<organism evidence="14 15">
    <name type="scientific">Emcibacter nanhaiensis</name>
    <dbReference type="NCBI Taxonomy" id="1505037"/>
    <lineage>
        <taxon>Bacteria</taxon>
        <taxon>Pseudomonadati</taxon>
        <taxon>Pseudomonadota</taxon>
        <taxon>Alphaproteobacteria</taxon>
        <taxon>Emcibacterales</taxon>
        <taxon>Emcibacteraceae</taxon>
        <taxon>Emcibacter</taxon>
    </lineage>
</organism>
<keyword evidence="6" id="KW-0460">Magnesium</keyword>
<dbReference type="GO" id="GO:0046872">
    <property type="term" value="F:metal ion binding"/>
    <property type="evidence" value="ECO:0007669"/>
    <property type="project" value="UniProtKB-KW"/>
</dbReference>
<evidence type="ECO:0000256" key="1">
    <source>
        <dbReference type="ARBA" id="ARBA00022563"/>
    </source>
</evidence>
<dbReference type="CDD" id="cd18079">
    <property type="entry name" value="S-AdoMet_synt"/>
    <property type="match status" value="1"/>
</dbReference>
<comment type="caution">
    <text evidence="14">The sequence shown here is derived from an EMBL/GenBank/DDBJ whole genome shotgun (WGS) entry which is preliminary data.</text>
</comment>
<keyword evidence="4" id="KW-0547">Nucleotide-binding</keyword>
<feature type="region of interest" description="Disordered" evidence="10">
    <location>
        <begin position="253"/>
        <end position="273"/>
    </location>
</feature>
<dbReference type="InterPro" id="IPR022636">
    <property type="entry name" value="S-AdoMet_synthetase_sfam"/>
</dbReference>
<gene>
    <name evidence="14" type="ORF">FIV46_13995</name>
</gene>
<keyword evidence="5" id="KW-0067">ATP-binding</keyword>
<evidence type="ECO:0000259" key="13">
    <source>
        <dbReference type="Pfam" id="PF02773"/>
    </source>
</evidence>
<dbReference type="Pfam" id="PF02772">
    <property type="entry name" value="S-AdoMet_synt_M"/>
    <property type="match status" value="1"/>
</dbReference>
<dbReference type="GO" id="GO:0006730">
    <property type="term" value="P:one-carbon metabolic process"/>
    <property type="evidence" value="ECO:0007669"/>
    <property type="project" value="UniProtKB-KW"/>
</dbReference>
<dbReference type="OrthoDB" id="9801686at2"/>
<evidence type="ECO:0000313" key="14">
    <source>
        <dbReference type="EMBL" id="TPD58889.1"/>
    </source>
</evidence>
<protein>
    <recommendedName>
        <fullName evidence="8">Methionine adenosyltransferase</fullName>
        <ecNumber evidence="8">2.5.1.6</ecNumber>
    </recommendedName>
</protein>
<comment type="similarity">
    <text evidence="9">Belongs to the AdoMet synthase family.</text>
</comment>
<keyword evidence="1" id="KW-0554">One-carbon metabolism</keyword>
<name>A0A501PEM0_9PROT</name>
<dbReference type="GO" id="GO:0005524">
    <property type="term" value="F:ATP binding"/>
    <property type="evidence" value="ECO:0007669"/>
    <property type="project" value="UniProtKB-KW"/>
</dbReference>
<reference evidence="15" key="1">
    <citation type="submission" date="2019-06" db="EMBL/GenBank/DDBJ databases">
        <title>The complete genome of Emcibacter congregatus ZYLT.</title>
        <authorList>
            <person name="Zhao Z."/>
        </authorList>
    </citation>
    <scope>NUCLEOTIDE SEQUENCE [LARGE SCALE GENOMIC DNA]</scope>
    <source>
        <strain evidence="15">MCCC 1A06723</strain>
    </source>
</reference>
<keyword evidence="3" id="KW-0479">Metal-binding</keyword>
<evidence type="ECO:0000256" key="7">
    <source>
        <dbReference type="ARBA" id="ARBA00022958"/>
    </source>
</evidence>
<evidence type="ECO:0000256" key="10">
    <source>
        <dbReference type="SAM" id="MobiDB-lite"/>
    </source>
</evidence>
<evidence type="ECO:0000256" key="5">
    <source>
        <dbReference type="ARBA" id="ARBA00022840"/>
    </source>
</evidence>
<dbReference type="Pfam" id="PF02773">
    <property type="entry name" value="S-AdoMet_synt_C"/>
    <property type="match status" value="1"/>
</dbReference>
<dbReference type="EC" id="2.5.1.6" evidence="8"/>
<evidence type="ECO:0000256" key="2">
    <source>
        <dbReference type="ARBA" id="ARBA00022679"/>
    </source>
</evidence>
<feature type="domain" description="S-adenosylmethionine synthetase C-terminal" evidence="13">
    <location>
        <begin position="241"/>
        <end position="386"/>
    </location>
</feature>
<evidence type="ECO:0000256" key="6">
    <source>
        <dbReference type="ARBA" id="ARBA00022842"/>
    </source>
</evidence>
<dbReference type="SUPFAM" id="SSF55973">
    <property type="entry name" value="S-adenosylmethionine synthetase"/>
    <property type="match status" value="3"/>
</dbReference>
<accession>A0A501PEM0</accession>
<keyword evidence="2 14" id="KW-0808">Transferase</keyword>
<evidence type="ECO:0000259" key="12">
    <source>
        <dbReference type="Pfam" id="PF02772"/>
    </source>
</evidence>
<dbReference type="InterPro" id="IPR022630">
    <property type="entry name" value="S-AdoMet_synt_C"/>
</dbReference>
<evidence type="ECO:0000256" key="3">
    <source>
        <dbReference type="ARBA" id="ARBA00022723"/>
    </source>
</evidence>
<dbReference type="Proteomes" id="UP000319148">
    <property type="component" value="Unassembled WGS sequence"/>
</dbReference>
<dbReference type="GO" id="GO:0004478">
    <property type="term" value="F:methionine adenosyltransferase activity"/>
    <property type="evidence" value="ECO:0007669"/>
    <property type="project" value="UniProtKB-UniRule"/>
</dbReference>